<gene>
    <name evidence="3" type="ORF">H1W37_07845</name>
</gene>
<accession>A0A838XP49</accession>
<evidence type="ECO:0000259" key="2">
    <source>
        <dbReference type="Pfam" id="PF00188"/>
    </source>
</evidence>
<dbReference type="PANTHER" id="PTHR31157:SF1">
    <property type="entry name" value="SCP DOMAIN-CONTAINING PROTEIN"/>
    <property type="match status" value="1"/>
</dbReference>
<feature type="signal peptide" evidence="1">
    <location>
        <begin position="1"/>
        <end position="19"/>
    </location>
</feature>
<dbReference type="PROSITE" id="PS51257">
    <property type="entry name" value="PROKAR_LIPOPROTEIN"/>
    <property type="match status" value="1"/>
</dbReference>
<evidence type="ECO:0000256" key="1">
    <source>
        <dbReference type="SAM" id="SignalP"/>
    </source>
</evidence>
<keyword evidence="1" id="KW-0732">Signal</keyword>
<dbReference type="Pfam" id="PF00188">
    <property type="entry name" value="CAP"/>
    <property type="match status" value="1"/>
</dbReference>
<reference evidence="3 4" key="2">
    <citation type="submission" date="2020-08" db="EMBL/GenBank/DDBJ databases">
        <title>Stappia taiwanensis sp. nov., isolated from a coastal thermal spring.</title>
        <authorList>
            <person name="Kampfer P."/>
        </authorList>
    </citation>
    <scope>NUCLEOTIDE SEQUENCE [LARGE SCALE GENOMIC DNA]</scope>
    <source>
        <strain evidence="3 4">DSM 23284</strain>
    </source>
</reference>
<dbReference type="RefSeq" id="WP_181759741.1">
    <property type="nucleotide sequence ID" value="NZ_BMCR01000006.1"/>
</dbReference>
<comment type="caution">
    <text evidence="3">The sequence shown here is derived from an EMBL/GenBank/DDBJ whole genome shotgun (WGS) entry which is preliminary data.</text>
</comment>
<dbReference type="InterPro" id="IPR014044">
    <property type="entry name" value="CAP_dom"/>
</dbReference>
<proteinExistence type="predicted"/>
<dbReference type="SUPFAM" id="SSF55797">
    <property type="entry name" value="PR-1-like"/>
    <property type="match status" value="1"/>
</dbReference>
<reference evidence="3 4" key="1">
    <citation type="submission" date="2020-07" db="EMBL/GenBank/DDBJ databases">
        <authorList>
            <person name="Li M."/>
        </authorList>
    </citation>
    <scope>NUCLEOTIDE SEQUENCE [LARGE SCALE GENOMIC DNA]</scope>
    <source>
        <strain evidence="3 4">DSM 23284</strain>
    </source>
</reference>
<protein>
    <submittedName>
        <fullName evidence="3">CAP domain-containing protein</fullName>
    </submittedName>
</protein>
<feature type="domain" description="SCP" evidence="2">
    <location>
        <begin position="53"/>
        <end position="164"/>
    </location>
</feature>
<dbReference type="AlphaFoldDB" id="A0A838XP49"/>
<dbReference type="Gene3D" id="3.40.33.10">
    <property type="entry name" value="CAP"/>
    <property type="match status" value="1"/>
</dbReference>
<dbReference type="EMBL" id="JACEON010000005">
    <property type="protein sequence ID" value="MBA4611557.1"/>
    <property type="molecule type" value="Genomic_DNA"/>
</dbReference>
<dbReference type="PANTHER" id="PTHR31157">
    <property type="entry name" value="SCP DOMAIN-CONTAINING PROTEIN"/>
    <property type="match status" value="1"/>
</dbReference>
<dbReference type="InterPro" id="IPR035940">
    <property type="entry name" value="CAP_sf"/>
</dbReference>
<keyword evidence="4" id="KW-1185">Reference proteome</keyword>
<dbReference type="Proteomes" id="UP000559404">
    <property type="component" value="Unassembled WGS sequence"/>
</dbReference>
<feature type="chain" id="PRO_5032941538" evidence="1">
    <location>
        <begin position="20"/>
        <end position="171"/>
    </location>
</feature>
<dbReference type="CDD" id="cd05379">
    <property type="entry name" value="CAP_bacterial"/>
    <property type="match status" value="1"/>
</dbReference>
<evidence type="ECO:0000313" key="3">
    <source>
        <dbReference type="EMBL" id="MBA4611557.1"/>
    </source>
</evidence>
<sequence length="171" mass="18034">MTFTRLMPVLALLAGTLTAGCLPDRDTVPPYYKSMARVDATVDAASAAQMIGSYRQTRGLAPLTIDPALMRAARQQAQAMAAAGTVRASLEGDNRLAARMAAAGEPQTYAVENVSAGYRTLAEAFSGWRDSPAHDAVMRDAKATRMGIATAYSSGSKHKVFWSLVLAAPAP</sequence>
<evidence type="ECO:0000313" key="4">
    <source>
        <dbReference type="Proteomes" id="UP000559404"/>
    </source>
</evidence>
<name>A0A838XP49_9HYPH</name>
<organism evidence="3 4">
    <name type="scientific">Stappia taiwanensis</name>
    <dbReference type="NCBI Taxonomy" id="992267"/>
    <lineage>
        <taxon>Bacteria</taxon>
        <taxon>Pseudomonadati</taxon>
        <taxon>Pseudomonadota</taxon>
        <taxon>Alphaproteobacteria</taxon>
        <taxon>Hyphomicrobiales</taxon>
        <taxon>Stappiaceae</taxon>
        <taxon>Stappia</taxon>
    </lineage>
</organism>